<protein>
    <submittedName>
        <fullName evidence="2">Uncharacterized protein</fullName>
    </submittedName>
</protein>
<feature type="compositionally biased region" description="Polar residues" evidence="1">
    <location>
        <begin position="27"/>
        <end position="46"/>
    </location>
</feature>
<reference evidence="2 3" key="1">
    <citation type="submission" date="2021-08" db="EMBL/GenBank/DDBJ databases">
        <title>Draft Genome Sequence of Phanerochaete sordida strain YK-624.</title>
        <authorList>
            <person name="Mori T."/>
            <person name="Dohra H."/>
            <person name="Suzuki T."/>
            <person name="Kawagishi H."/>
            <person name="Hirai H."/>
        </authorList>
    </citation>
    <scope>NUCLEOTIDE SEQUENCE [LARGE SCALE GENOMIC DNA]</scope>
    <source>
        <strain evidence="2 3">YK-624</strain>
    </source>
</reference>
<feature type="compositionally biased region" description="Polar residues" evidence="1">
    <location>
        <begin position="233"/>
        <end position="243"/>
    </location>
</feature>
<dbReference type="AlphaFoldDB" id="A0A9P3G7M9"/>
<evidence type="ECO:0000313" key="3">
    <source>
        <dbReference type="Proteomes" id="UP000703269"/>
    </source>
</evidence>
<name>A0A9P3G7M9_9APHY</name>
<sequence>MSIDGSSSSGSNGAGSSRTTHSRSDGRTPSPQDPAQSGRRQQTETPQGAVFAMDTVPESTSSSRNAPRRDSLSFARRTDTYATSPQPPPSSGGRSRRPSQSVLVDSGYNPRPSQRPSPATSSPSSGRSSVNGGRTGTRTASIARMPTEDIEASLAIPRPVPSTASSSYPTYTGGSGFPVQGELAGPYGRASGSPPHGQPARTRAGDSGGGSPQTNGTQPSPHQQRQQHPYGIPQQNANQQPPLGSSVVPYNPYLFPYPGTDTNPYRPNGSGNYHGRPPRR</sequence>
<accession>A0A9P3G7M9</accession>
<feature type="compositionally biased region" description="Low complexity" evidence="1">
    <location>
        <begin position="110"/>
        <end position="139"/>
    </location>
</feature>
<feature type="compositionally biased region" description="Basic and acidic residues" evidence="1">
    <location>
        <begin position="67"/>
        <end position="79"/>
    </location>
</feature>
<keyword evidence="3" id="KW-1185">Reference proteome</keyword>
<feature type="compositionally biased region" description="Low complexity" evidence="1">
    <location>
        <begin position="161"/>
        <end position="172"/>
    </location>
</feature>
<feature type="compositionally biased region" description="Polar residues" evidence="1">
    <location>
        <begin position="260"/>
        <end position="271"/>
    </location>
</feature>
<dbReference type="EMBL" id="BPQB01000018">
    <property type="protein sequence ID" value="GJE90772.1"/>
    <property type="molecule type" value="Genomic_DNA"/>
</dbReference>
<evidence type="ECO:0000313" key="2">
    <source>
        <dbReference type="EMBL" id="GJE90772.1"/>
    </source>
</evidence>
<dbReference type="Proteomes" id="UP000703269">
    <property type="component" value="Unassembled WGS sequence"/>
</dbReference>
<gene>
    <name evidence="2" type="ORF">PsYK624_069160</name>
</gene>
<comment type="caution">
    <text evidence="2">The sequence shown here is derived from an EMBL/GenBank/DDBJ whole genome shotgun (WGS) entry which is preliminary data.</text>
</comment>
<evidence type="ECO:0000256" key="1">
    <source>
        <dbReference type="SAM" id="MobiDB-lite"/>
    </source>
</evidence>
<feature type="compositionally biased region" description="Low complexity" evidence="1">
    <location>
        <begin position="218"/>
        <end position="229"/>
    </location>
</feature>
<feature type="compositionally biased region" description="Low complexity" evidence="1">
    <location>
        <begin position="1"/>
        <end position="17"/>
    </location>
</feature>
<organism evidence="2 3">
    <name type="scientific">Phanerochaete sordida</name>
    <dbReference type="NCBI Taxonomy" id="48140"/>
    <lineage>
        <taxon>Eukaryota</taxon>
        <taxon>Fungi</taxon>
        <taxon>Dikarya</taxon>
        <taxon>Basidiomycota</taxon>
        <taxon>Agaricomycotina</taxon>
        <taxon>Agaricomycetes</taxon>
        <taxon>Polyporales</taxon>
        <taxon>Phanerochaetaceae</taxon>
        <taxon>Phanerochaete</taxon>
    </lineage>
</organism>
<feature type="region of interest" description="Disordered" evidence="1">
    <location>
        <begin position="1"/>
        <end position="280"/>
    </location>
</feature>
<proteinExistence type="predicted"/>